<proteinExistence type="predicted"/>
<protein>
    <submittedName>
        <fullName evidence="1">Uncharacterized protein</fullName>
    </submittedName>
</protein>
<dbReference type="Proteomes" id="UP000287188">
    <property type="component" value="Unassembled WGS sequence"/>
</dbReference>
<gene>
    <name evidence="1" type="ORF">KDK_00200</name>
</gene>
<sequence length="49" mass="5328">MGRESTTKTLLKKASTFGFPIFERKPTLQAASLEAVIAATEEEGAGWWA</sequence>
<evidence type="ECO:0000313" key="2">
    <source>
        <dbReference type="Proteomes" id="UP000287188"/>
    </source>
</evidence>
<reference evidence="2" key="1">
    <citation type="submission" date="2018-12" db="EMBL/GenBank/DDBJ databases">
        <title>Tengunoibacter tsumagoiensis gen. nov., sp. nov., Dictyobacter kobayashii sp. nov., D. alpinus sp. nov., and D. joshuensis sp. nov. and description of Dictyobacteraceae fam. nov. within the order Ktedonobacterales isolated from Tengu-no-mugimeshi.</title>
        <authorList>
            <person name="Wang C.M."/>
            <person name="Zheng Y."/>
            <person name="Sakai Y."/>
            <person name="Toyoda A."/>
            <person name="Minakuchi Y."/>
            <person name="Abe K."/>
            <person name="Yokota A."/>
            <person name="Yabe S."/>
        </authorList>
    </citation>
    <scope>NUCLEOTIDE SEQUENCE [LARGE SCALE GENOMIC DNA]</scope>
    <source>
        <strain evidence="2">Uno11</strain>
    </source>
</reference>
<dbReference type="AlphaFoldDB" id="A0A402AAS0"/>
<organism evidence="1 2">
    <name type="scientific">Dictyobacter kobayashii</name>
    <dbReference type="NCBI Taxonomy" id="2014872"/>
    <lineage>
        <taxon>Bacteria</taxon>
        <taxon>Bacillati</taxon>
        <taxon>Chloroflexota</taxon>
        <taxon>Ktedonobacteria</taxon>
        <taxon>Ktedonobacterales</taxon>
        <taxon>Dictyobacteraceae</taxon>
        <taxon>Dictyobacter</taxon>
    </lineage>
</organism>
<accession>A0A402AAS0</accession>
<name>A0A402AAS0_9CHLR</name>
<dbReference type="EMBL" id="BIFS01000001">
    <property type="protein sequence ID" value="GCE16220.1"/>
    <property type="molecule type" value="Genomic_DNA"/>
</dbReference>
<evidence type="ECO:0000313" key="1">
    <source>
        <dbReference type="EMBL" id="GCE16220.1"/>
    </source>
</evidence>
<comment type="caution">
    <text evidence="1">The sequence shown here is derived from an EMBL/GenBank/DDBJ whole genome shotgun (WGS) entry which is preliminary data.</text>
</comment>
<keyword evidence="2" id="KW-1185">Reference proteome</keyword>